<gene>
    <name evidence="1" type="ORF">NQ318_015490</name>
</gene>
<keyword evidence="2" id="KW-1185">Reference proteome</keyword>
<reference evidence="1" key="1">
    <citation type="journal article" date="2023" name="Insect Mol. Biol.">
        <title>Genome sequencing provides insights into the evolution of gene families encoding plant cell wall-degrading enzymes in longhorned beetles.</title>
        <authorList>
            <person name="Shin N.R."/>
            <person name="Okamura Y."/>
            <person name="Kirsch R."/>
            <person name="Pauchet Y."/>
        </authorList>
    </citation>
    <scope>NUCLEOTIDE SEQUENCE</scope>
    <source>
        <strain evidence="1">AMC_N1</strain>
    </source>
</reference>
<evidence type="ECO:0000313" key="2">
    <source>
        <dbReference type="Proteomes" id="UP001162162"/>
    </source>
</evidence>
<accession>A0AAV8XHR4</accession>
<organism evidence="1 2">
    <name type="scientific">Aromia moschata</name>
    <dbReference type="NCBI Taxonomy" id="1265417"/>
    <lineage>
        <taxon>Eukaryota</taxon>
        <taxon>Metazoa</taxon>
        <taxon>Ecdysozoa</taxon>
        <taxon>Arthropoda</taxon>
        <taxon>Hexapoda</taxon>
        <taxon>Insecta</taxon>
        <taxon>Pterygota</taxon>
        <taxon>Neoptera</taxon>
        <taxon>Endopterygota</taxon>
        <taxon>Coleoptera</taxon>
        <taxon>Polyphaga</taxon>
        <taxon>Cucujiformia</taxon>
        <taxon>Chrysomeloidea</taxon>
        <taxon>Cerambycidae</taxon>
        <taxon>Cerambycinae</taxon>
        <taxon>Callichromatini</taxon>
        <taxon>Aromia</taxon>
    </lineage>
</organism>
<protein>
    <recommendedName>
        <fullName evidence="3">Transposase</fullName>
    </recommendedName>
</protein>
<sequence>MVGKLFCQKERKGYLDRKGVKVAKFMNNMPGADWANLFYSRHKGLLTERLCENIKRSRAAVSSEIINKYFDNLQESLENVEPGSIINYDETCFVDDPGRKKVIVKRKTRHPERIIDSTKTSTSVMFAASGDGQLLPPFIVYKSEHLYDTWLANGPKGARYGRNTSGWFD</sequence>
<dbReference type="AlphaFoldDB" id="A0AAV8XHR4"/>
<evidence type="ECO:0008006" key="3">
    <source>
        <dbReference type="Google" id="ProtNLM"/>
    </source>
</evidence>
<proteinExistence type="predicted"/>
<name>A0AAV8XHR4_9CUCU</name>
<comment type="caution">
    <text evidence="1">The sequence shown here is derived from an EMBL/GenBank/DDBJ whole genome shotgun (WGS) entry which is preliminary data.</text>
</comment>
<dbReference type="EMBL" id="JAPWTK010000593">
    <property type="protein sequence ID" value="KAJ8937993.1"/>
    <property type="molecule type" value="Genomic_DNA"/>
</dbReference>
<evidence type="ECO:0000313" key="1">
    <source>
        <dbReference type="EMBL" id="KAJ8937993.1"/>
    </source>
</evidence>
<dbReference type="Proteomes" id="UP001162162">
    <property type="component" value="Unassembled WGS sequence"/>
</dbReference>